<dbReference type="InterPro" id="IPR002347">
    <property type="entry name" value="SDR_fam"/>
</dbReference>
<dbReference type="InterPro" id="IPR020904">
    <property type="entry name" value="Sc_DH/Rdtase_CS"/>
</dbReference>
<proteinExistence type="inferred from homology"/>
<keyword evidence="6" id="KW-1185">Reference proteome</keyword>
<dbReference type="Proteomes" id="UP001595897">
    <property type="component" value="Unassembled WGS sequence"/>
</dbReference>
<evidence type="ECO:0000313" key="5">
    <source>
        <dbReference type="EMBL" id="MFC4701335.1"/>
    </source>
</evidence>
<dbReference type="PRINTS" id="PR00081">
    <property type="entry name" value="GDHRDH"/>
</dbReference>
<dbReference type="PANTHER" id="PTHR44196">
    <property type="entry name" value="DEHYDROGENASE/REDUCTASE SDR FAMILY MEMBER 7B"/>
    <property type="match status" value="1"/>
</dbReference>
<reference evidence="6" key="1">
    <citation type="journal article" date="2019" name="Int. J. Syst. Evol. Microbiol.">
        <title>The Global Catalogue of Microorganisms (GCM) 10K type strain sequencing project: providing services to taxonomists for standard genome sequencing and annotation.</title>
        <authorList>
            <consortium name="The Broad Institute Genomics Platform"/>
            <consortium name="The Broad Institute Genome Sequencing Center for Infectious Disease"/>
            <person name="Wu L."/>
            <person name="Ma J."/>
        </authorList>
    </citation>
    <scope>NUCLEOTIDE SEQUENCE [LARGE SCALE GENOMIC DNA]</scope>
    <source>
        <strain evidence="6">KACC 12507</strain>
    </source>
</reference>
<evidence type="ECO:0000259" key="4">
    <source>
        <dbReference type="SMART" id="SM00822"/>
    </source>
</evidence>
<evidence type="ECO:0000313" key="6">
    <source>
        <dbReference type="Proteomes" id="UP001595897"/>
    </source>
</evidence>
<dbReference type="EMBL" id="JBHSGU010000009">
    <property type="protein sequence ID" value="MFC4701335.1"/>
    <property type="molecule type" value="Genomic_DNA"/>
</dbReference>
<keyword evidence="2 5" id="KW-0560">Oxidoreductase</keyword>
<dbReference type="EC" id="1.-.-.-" evidence="5"/>
<comment type="similarity">
    <text evidence="1 3">Belongs to the short-chain dehydrogenases/reductases (SDR) family.</text>
</comment>
<evidence type="ECO:0000256" key="2">
    <source>
        <dbReference type="ARBA" id="ARBA00023002"/>
    </source>
</evidence>
<dbReference type="SUPFAM" id="SSF51735">
    <property type="entry name" value="NAD(P)-binding Rossmann-fold domains"/>
    <property type="match status" value="1"/>
</dbReference>
<protein>
    <submittedName>
        <fullName evidence="5">SDR family NAD(P)-dependent oxidoreductase</fullName>
        <ecNumber evidence="5">1.-.-.-</ecNumber>
    </submittedName>
</protein>
<name>A0ABV9M0A1_9ALTE</name>
<gene>
    <name evidence="5" type="ORF">ACFO4O_14285</name>
</gene>
<dbReference type="PRINTS" id="PR00080">
    <property type="entry name" value="SDRFAMILY"/>
</dbReference>
<dbReference type="SMART" id="SM00822">
    <property type="entry name" value="PKS_KR"/>
    <property type="match status" value="1"/>
</dbReference>
<accession>A0ABV9M0A1</accession>
<dbReference type="Pfam" id="PF00106">
    <property type="entry name" value="adh_short"/>
    <property type="match status" value="1"/>
</dbReference>
<sequence length="290" mass="31725">MRHLRNKVFVVTGAGSGIGRALSIALDKEGAQLALNDINEQALQETAKLLKNKAITRAFSVAQRDEWLAFKTEVMAHFGGLDALINNAGIAHEAVAVEHLRETDLKKVMDINFYGVVHGTQVFLPELARAREAAVVNISSIFGVTAVGLQSAYCASKFAVRGYTESLRMEAMSYYPNLLVSVVHPGGIDTNVAENAITAGSRTEEERHKDLSTFKQTFITSPEKAAATIIEGIKNSKTRILIGMDAKIMDLTARLMPVGYSKRILKEMKKNGLVDGQIIEPIEKREGKQL</sequence>
<organism evidence="5 6">
    <name type="scientific">Glaciecola siphonariae</name>
    <dbReference type="NCBI Taxonomy" id="521012"/>
    <lineage>
        <taxon>Bacteria</taxon>
        <taxon>Pseudomonadati</taxon>
        <taxon>Pseudomonadota</taxon>
        <taxon>Gammaproteobacteria</taxon>
        <taxon>Alteromonadales</taxon>
        <taxon>Alteromonadaceae</taxon>
        <taxon>Glaciecola</taxon>
    </lineage>
</organism>
<dbReference type="GO" id="GO:0016491">
    <property type="term" value="F:oxidoreductase activity"/>
    <property type="evidence" value="ECO:0007669"/>
    <property type="project" value="UniProtKB-KW"/>
</dbReference>
<dbReference type="PROSITE" id="PS00061">
    <property type="entry name" value="ADH_SHORT"/>
    <property type="match status" value="1"/>
</dbReference>
<evidence type="ECO:0000256" key="1">
    <source>
        <dbReference type="ARBA" id="ARBA00006484"/>
    </source>
</evidence>
<dbReference type="Gene3D" id="3.40.50.720">
    <property type="entry name" value="NAD(P)-binding Rossmann-like Domain"/>
    <property type="match status" value="1"/>
</dbReference>
<evidence type="ECO:0000256" key="3">
    <source>
        <dbReference type="RuleBase" id="RU000363"/>
    </source>
</evidence>
<feature type="domain" description="Ketoreductase" evidence="4">
    <location>
        <begin position="7"/>
        <end position="191"/>
    </location>
</feature>
<dbReference type="InterPro" id="IPR057326">
    <property type="entry name" value="KR_dom"/>
</dbReference>
<comment type="caution">
    <text evidence="5">The sequence shown here is derived from an EMBL/GenBank/DDBJ whole genome shotgun (WGS) entry which is preliminary data.</text>
</comment>
<dbReference type="PANTHER" id="PTHR44196:SF1">
    <property type="entry name" value="DEHYDROGENASE_REDUCTASE SDR FAMILY MEMBER 7B"/>
    <property type="match status" value="1"/>
</dbReference>
<dbReference type="InterPro" id="IPR036291">
    <property type="entry name" value="NAD(P)-bd_dom_sf"/>
</dbReference>
<dbReference type="RefSeq" id="WP_382409724.1">
    <property type="nucleotide sequence ID" value="NZ_JBHSGU010000009.1"/>
</dbReference>